<dbReference type="PROSITE" id="PS50901">
    <property type="entry name" value="FTSK"/>
    <property type="match status" value="1"/>
</dbReference>
<reference evidence="6" key="1">
    <citation type="journal article" date="2019" name="Int. J. Syst. Evol. Microbiol.">
        <title>The Global Catalogue of Microorganisms (GCM) 10K type strain sequencing project: providing services to taxonomists for standard genome sequencing and annotation.</title>
        <authorList>
            <consortium name="The Broad Institute Genomics Platform"/>
            <consortium name="The Broad Institute Genome Sequencing Center for Infectious Disease"/>
            <person name="Wu L."/>
            <person name="Ma J."/>
        </authorList>
    </citation>
    <scope>NUCLEOTIDE SEQUENCE [LARGE SCALE GENOMIC DNA]</scope>
    <source>
        <strain evidence="6">NBRC 110608</strain>
    </source>
</reference>
<evidence type="ECO:0000313" key="5">
    <source>
        <dbReference type="EMBL" id="BDZ56599.1"/>
    </source>
</evidence>
<dbReference type="SUPFAM" id="SSF52540">
    <property type="entry name" value="P-loop containing nucleoside triphosphate hydrolases"/>
    <property type="match status" value="1"/>
</dbReference>
<dbReference type="Pfam" id="PF01580">
    <property type="entry name" value="FtsK_SpoIIIE"/>
    <property type="match status" value="1"/>
</dbReference>
<evidence type="ECO:0000256" key="1">
    <source>
        <dbReference type="ARBA" id="ARBA00022741"/>
    </source>
</evidence>
<name>A0ABN6YGQ4_9MICO</name>
<organism evidence="5 6">
    <name type="scientific">Barrientosiimonas endolithica</name>
    <dbReference type="NCBI Taxonomy" id="1535208"/>
    <lineage>
        <taxon>Bacteria</taxon>
        <taxon>Bacillati</taxon>
        <taxon>Actinomycetota</taxon>
        <taxon>Actinomycetes</taxon>
        <taxon>Micrococcales</taxon>
        <taxon>Dermacoccaceae</taxon>
        <taxon>Barrientosiimonas</taxon>
    </lineage>
</organism>
<dbReference type="EMBL" id="AP027735">
    <property type="protein sequence ID" value="BDZ56599.1"/>
    <property type="molecule type" value="Genomic_DNA"/>
</dbReference>
<keyword evidence="2 3" id="KW-0067">ATP-binding</keyword>
<protein>
    <recommendedName>
        <fullName evidence="4">FtsK domain-containing protein</fullName>
    </recommendedName>
</protein>
<dbReference type="InterPro" id="IPR050206">
    <property type="entry name" value="FtsK/SpoIIIE/SftA"/>
</dbReference>
<dbReference type="PANTHER" id="PTHR22683">
    <property type="entry name" value="SPORULATION PROTEIN RELATED"/>
    <property type="match status" value="1"/>
</dbReference>
<keyword evidence="6" id="KW-1185">Reference proteome</keyword>
<dbReference type="InterPro" id="IPR002543">
    <property type="entry name" value="FtsK_dom"/>
</dbReference>
<gene>
    <name evidence="5" type="ORF">GCM10025872_02560</name>
</gene>
<feature type="binding site" evidence="3">
    <location>
        <begin position="212"/>
        <end position="219"/>
    </location>
    <ligand>
        <name>ATP</name>
        <dbReference type="ChEBI" id="CHEBI:30616"/>
    </ligand>
</feature>
<accession>A0ABN6YGQ4</accession>
<proteinExistence type="predicted"/>
<dbReference type="Gene3D" id="3.40.50.300">
    <property type="entry name" value="P-loop containing nucleotide triphosphate hydrolases"/>
    <property type="match status" value="1"/>
</dbReference>
<evidence type="ECO:0000313" key="6">
    <source>
        <dbReference type="Proteomes" id="UP001321421"/>
    </source>
</evidence>
<evidence type="ECO:0000256" key="3">
    <source>
        <dbReference type="PROSITE-ProRule" id="PRU00289"/>
    </source>
</evidence>
<keyword evidence="1 3" id="KW-0547">Nucleotide-binding</keyword>
<sequence length="457" mass="49002">MVPSLLGLCMPGALLIWARTSGRRVAPMLALGALMVFQLQALPWLALGIGIAGLAAGTRRLWVTRWLSSTPFMRPLRVRRWAKHGWVSAVTSVGLGSLVKPTAPLRVTGVTDDGIYALWTLPLGVTATDVLREGESLAAFFDAPRLDITPVRPTLIALTWRWDEPLAASRELDPPTPGTVCLADGLTIGRDESGSDVVWSPLAPASHALLVGGTRSGKSIALQVALAQAAAMPDVVVVGIDPTGLLLAPFSNGPQGARLALGTASNSLADALELLRQLVDVDLADRLERLRESRADAIRETSAAHPLVLVVLEEYPAFLAACAADDTGSGRKPQERLRTRAEMYVQRLLAEGLKAGIVVILAAQRADADVLGGYRRDQMSTRLAFRLESADGWRMVFPASPEVAEVGATLAPGEGYFASPGRAIARVRGDFIDYAAYRDHVEQAMAWRRDHLSEIPI</sequence>
<dbReference type="InterPro" id="IPR027417">
    <property type="entry name" value="P-loop_NTPase"/>
</dbReference>
<dbReference type="PANTHER" id="PTHR22683:SF41">
    <property type="entry name" value="DNA TRANSLOCASE FTSK"/>
    <property type="match status" value="1"/>
</dbReference>
<feature type="domain" description="FtsK" evidence="4">
    <location>
        <begin position="194"/>
        <end position="394"/>
    </location>
</feature>
<dbReference type="Proteomes" id="UP001321421">
    <property type="component" value="Chromosome"/>
</dbReference>
<evidence type="ECO:0000256" key="2">
    <source>
        <dbReference type="ARBA" id="ARBA00022840"/>
    </source>
</evidence>
<evidence type="ECO:0000259" key="4">
    <source>
        <dbReference type="PROSITE" id="PS50901"/>
    </source>
</evidence>